<dbReference type="PANTHER" id="PTHR34981">
    <property type="entry name" value="CELL DIVISION PROTEIN ZAPA"/>
    <property type="match status" value="1"/>
</dbReference>
<dbReference type="GO" id="GO:0000921">
    <property type="term" value="P:septin ring assembly"/>
    <property type="evidence" value="ECO:0007669"/>
    <property type="project" value="TreeGrafter"/>
</dbReference>
<evidence type="ECO:0000256" key="3">
    <source>
        <dbReference type="ARBA" id="ARBA00022490"/>
    </source>
</evidence>
<dbReference type="InterPro" id="IPR036192">
    <property type="entry name" value="Cell_div_ZapA-like_sf"/>
</dbReference>
<comment type="subunit">
    <text evidence="8">Homodimer. Interacts with FtsZ.</text>
</comment>
<dbReference type="RefSeq" id="WP_107561583.1">
    <property type="nucleotide sequence ID" value="NZ_NVQC01000015.1"/>
</dbReference>
<organism evidence="10 11">
    <name type="scientific">Candidatus Methylomirabilis limnetica</name>
    <dbReference type="NCBI Taxonomy" id="2033718"/>
    <lineage>
        <taxon>Bacteria</taxon>
        <taxon>Candidatus Methylomirabilota</taxon>
        <taxon>Candidatus Methylomirabilia</taxon>
        <taxon>Candidatus Methylomirabilales</taxon>
        <taxon>Candidatus Methylomirabilaceae</taxon>
        <taxon>Candidatus Methylomirabilis</taxon>
    </lineage>
</organism>
<comment type="subcellular location">
    <subcellularLocation>
        <location evidence="1">Cytoplasm</location>
    </subcellularLocation>
</comment>
<evidence type="ECO:0000256" key="8">
    <source>
        <dbReference type="ARBA" id="ARBA00026068"/>
    </source>
</evidence>
<reference evidence="10 11" key="1">
    <citation type="submission" date="2017-09" db="EMBL/GenBank/DDBJ databases">
        <title>Bloom of a denitrifying methanotroph, Candidatus Methylomirabilis limnetica, in a deep stratified lake.</title>
        <authorList>
            <person name="Graf J.S."/>
            <person name="Marchant H.K."/>
            <person name="Tienken D."/>
            <person name="Hach P.F."/>
            <person name="Brand A."/>
            <person name="Schubert C.J."/>
            <person name="Kuypers M.M."/>
            <person name="Milucka J."/>
        </authorList>
    </citation>
    <scope>NUCLEOTIDE SEQUENCE [LARGE SCALE GENOMIC DNA]</scope>
    <source>
        <strain evidence="10 11">Zug</strain>
    </source>
</reference>
<dbReference type="GO" id="GO:0030428">
    <property type="term" value="C:cell septum"/>
    <property type="evidence" value="ECO:0007669"/>
    <property type="project" value="TreeGrafter"/>
</dbReference>
<evidence type="ECO:0000256" key="5">
    <source>
        <dbReference type="ARBA" id="ARBA00023210"/>
    </source>
</evidence>
<evidence type="ECO:0000313" key="11">
    <source>
        <dbReference type="Proteomes" id="UP000241436"/>
    </source>
</evidence>
<evidence type="ECO:0000256" key="2">
    <source>
        <dbReference type="ARBA" id="ARBA00015195"/>
    </source>
</evidence>
<evidence type="ECO:0000256" key="6">
    <source>
        <dbReference type="ARBA" id="ARBA00023306"/>
    </source>
</evidence>
<dbReference type="SUPFAM" id="SSF102829">
    <property type="entry name" value="Cell division protein ZapA-like"/>
    <property type="match status" value="1"/>
</dbReference>
<keyword evidence="4" id="KW-0132">Cell division</keyword>
<keyword evidence="5" id="KW-0717">Septation</keyword>
<proteinExistence type="predicted"/>
<dbReference type="Gene3D" id="6.10.250.790">
    <property type="match status" value="1"/>
</dbReference>
<dbReference type="PANTHER" id="PTHR34981:SF1">
    <property type="entry name" value="CELL DIVISION PROTEIN ZAPA"/>
    <property type="match status" value="1"/>
</dbReference>
<accession>A0A2T4TZH6</accession>
<dbReference type="EMBL" id="NVQC01000015">
    <property type="protein sequence ID" value="PTL36513.1"/>
    <property type="molecule type" value="Genomic_DNA"/>
</dbReference>
<keyword evidence="3" id="KW-0963">Cytoplasm</keyword>
<keyword evidence="6" id="KW-0131">Cell cycle</keyword>
<dbReference type="AlphaFoldDB" id="A0A2T4TZH6"/>
<dbReference type="InterPro" id="IPR007838">
    <property type="entry name" value="Cell_div_ZapA-like"/>
</dbReference>
<dbReference type="Proteomes" id="UP000241436">
    <property type="component" value="Unassembled WGS sequence"/>
</dbReference>
<dbReference type="InterPro" id="IPR053712">
    <property type="entry name" value="Bac_CellDiv_Activator"/>
</dbReference>
<name>A0A2T4TZH6_9BACT</name>
<evidence type="ECO:0000256" key="9">
    <source>
        <dbReference type="ARBA" id="ARBA00033158"/>
    </source>
</evidence>
<evidence type="ECO:0000256" key="4">
    <source>
        <dbReference type="ARBA" id="ARBA00022618"/>
    </source>
</evidence>
<dbReference type="GO" id="GO:0005829">
    <property type="term" value="C:cytosol"/>
    <property type="evidence" value="ECO:0007669"/>
    <property type="project" value="TreeGrafter"/>
</dbReference>
<dbReference type="GO" id="GO:0032153">
    <property type="term" value="C:cell division site"/>
    <property type="evidence" value="ECO:0007669"/>
    <property type="project" value="TreeGrafter"/>
</dbReference>
<evidence type="ECO:0000256" key="1">
    <source>
        <dbReference type="ARBA" id="ARBA00004496"/>
    </source>
</evidence>
<comment type="function">
    <text evidence="7">Activator of cell division through the inhibition of FtsZ GTPase activity, therefore promoting FtsZ assembly into bundles of protofilaments necessary for the formation of the division Z ring. It is recruited early at mid-cell but it is not essential for cell division.</text>
</comment>
<keyword evidence="11" id="KW-1185">Reference proteome</keyword>
<protein>
    <recommendedName>
        <fullName evidence="2">Cell division protein ZapA</fullName>
    </recommendedName>
    <alternativeName>
        <fullName evidence="9">Z ring-associated protein ZapA</fullName>
    </alternativeName>
</protein>
<evidence type="ECO:0000313" key="10">
    <source>
        <dbReference type="EMBL" id="PTL36513.1"/>
    </source>
</evidence>
<dbReference type="OrthoDB" id="9808604at2"/>
<comment type="caution">
    <text evidence="10">The sequence shown here is derived from an EMBL/GenBank/DDBJ whole genome shotgun (WGS) entry which is preliminary data.</text>
</comment>
<sequence length="112" mass="11677">MEQLVSVVIRGEQYTIRAAEDPAYIQRVAAYVDAKLDGVAKGSQLLSPTKAIVLASLHIADELFKAEAERERSEGLVAMKLGTLSGLLVTALEDGASGSKGGDQESEASSGA</sequence>
<dbReference type="GO" id="GO:0000917">
    <property type="term" value="P:division septum assembly"/>
    <property type="evidence" value="ECO:0007669"/>
    <property type="project" value="UniProtKB-KW"/>
</dbReference>
<dbReference type="Pfam" id="PF05164">
    <property type="entry name" value="ZapA"/>
    <property type="match status" value="1"/>
</dbReference>
<evidence type="ECO:0000256" key="7">
    <source>
        <dbReference type="ARBA" id="ARBA00024910"/>
    </source>
</evidence>
<reference evidence="11" key="2">
    <citation type="journal article" date="2018" name="Environ. Microbiol.">
        <title>Bloom of a denitrifying methanotroph, 'Candidatus Methylomirabilis limnetica', in a deep stratified lake.</title>
        <authorList>
            <person name="Graf J.S."/>
            <person name="Mayr M.J."/>
            <person name="Marchant H.K."/>
            <person name="Tienken D."/>
            <person name="Hach P.F."/>
            <person name="Brand A."/>
            <person name="Schubert C.J."/>
            <person name="Kuypers M.M."/>
            <person name="Milucka J."/>
        </authorList>
    </citation>
    <scope>NUCLEOTIDE SEQUENCE [LARGE SCALE GENOMIC DNA]</scope>
    <source>
        <strain evidence="11">Zug</strain>
    </source>
</reference>
<gene>
    <name evidence="10" type="ORF">CLG94_03955</name>
</gene>
<dbReference type="GO" id="GO:0043093">
    <property type="term" value="P:FtsZ-dependent cytokinesis"/>
    <property type="evidence" value="ECO:0007669"/>
    <property type="project" value="TreeGrafter"/>
</dbReference>